<dbReference type="SUPFAM" id="SSF48225">
    <property type="entry name" value="Seven-hairpin glycosidases"/>
    <property type="match status" value="1"/>
</dbReference>
<comment type="subcellular location">
    <subcellularLocation>
        <location evidence="1">Endoplasmic reticulum</location>
    </subcellularLocation>
</comment>
<keyword evidence="3" id="KW-0256">Endoplasmic reticulum</keyword>
<evidence type="ECO:0000256" key="7">
    <source>
        <dbReference type="SAM" id="SignalP"/>
    </source>
</evidence>
<name>A0A493TRN7_ANAPP</name>
<dbReference type="PRINTS" id="PR00747">
    <property type="entry name" value="GLYHDRLASE47"/>
</dbReference>
<dbReference type="GO" id="GO:0005975">
    <property type="term" value="P:carbohydrate metabolic process"/>
    <property type="evidence" value="ECO:0007669"/>
    <property type="project" value="InterPro"/>
</dbReference>
<dbReference type="Pfam" id="PF01532">
    <property type="entry name" value="Glyco_hydro_47"/>
    <property type="match status" value="1"/>
</dbReference>
<keyword evidence="9" id="KW-1185">Reference proteome</keyword>
<keyword evidence="4" id="KW-0325">Glycoprotein</keyword>
<dbReference type="GO" id="GO:0045047">
    <property type="term" value="P:protein targeting to ER"/>
    <property type="evidence" value="ECO:0007669"/>
    <property type="project" value="Ensembl"/>
</dbReference>
<evidence type="ECO:0000313" key="9">
    <source>
        <dbReference type="Proteomes" id="UP000016666"/>
    </source>
</evidence>
<dbReference type="GO" id="GO:1904380">
    <property type="term" value="P:endoplasmic reticulum mannose trimming"/>
    <property type="evidence" value="ECO:0007669"/>
    <property type="project" value="Ensembl"/>
</dbReference>
<keyword evidence="7" id="KW-0732">Signal</keyword>
<dbReference type="GO" id="GO:0016235">
    <property type="term" value="C:aggresome"/>
    <property type="evidence" value="ECO:0007669"/>
    <property type="project" value="Ensembl"/>
</dbReference>
<dbReference type="AlphaFoldDB" id="A0A493TRN7"/>
<reference evidence="8 9" key="1">
    <citation type="submission" date="2017-10" db="EMBL/GenBank/DDBJ databases">
        <title>A new Pekin duck reference genome.</title>
        <authorList>
            <person name="Hou Z.-C."/>
            <person name="Zhou Z.-K."/>
            <person name="Zhu F."/>
            <person name="Hou S.-S."/>
        </authorList>
    </citation>
    <scope>NUCLEOTIDE SEQUENCE [LARGE SCALE GENOMIC DNA]</scope>
</reference>
<evidence type="ECO:0000256" key="5">
    <source>
        <dbReference type="ARBA" id="ARBA00023230"/>
    </source>
</evidence>
<keyword evidence="5" id="KW-0834">Unfolded protein response</keyword>
<dbReference type="GO" id="GO:0006986">
    <property type="term" value="P:response to unfolded protein"/>
    <property type="evidence" value="ECO:0007669"/>
    <property type="project" value="UniProtKB-KW"/>
</dbReference>
<evidence type="ECO:0000256" key="6">
    <source>
        <dbReference type="RuleBase" id="RU361193"/>
    </source>
</evidence>
<dbReference type="InterPro" id="IPR012341">
    <property type="entry name" value="6hp_glycosidase-like_sf"/>
</dbReference>
<dbReference type="InterPro" id="IPR036026">
    <property type="entry name" value="Seven-hairpin_glycosidases"/>
</dbReference>
<reference evidence="8" key="2">
    <citation type="submission" date="2025-08" db="UniProtKB">
        <authorList>
            <consortium name="Ensembl"/>
        </authorList>
    </citation>
    <scope>IDENTIFICATION</scope>
</reference>
<protein>
    <recommendedName>
        <fullName evidence="6">alpha-1,2-Mannosidase</fullName>
        <ecNumber evidence="6">3.2.1.-</ecNumber>
    </recommendedName>
</protein>
<evidence type="ECO:0000256" key="4">
    <source>
        <dbReference type="ARBA" id="ARBA00023180"/>
    </source>
</evidence>
<dbReference type="GO" id="GO:0036503">
    <property type="term" value="P:ERAD pathway"/>
    <property type="evidence" value="ECO:0007669"/>
    <property type="project" value="Ensembl"/>
</dbReference>
<dbReference type="Proteomes" id="UP000016666">
    <property type="component" value="Chromosome 13"/>
</dbReference>
<dbReference type="GO" id="GO:0004571">
    <property type="term" value="F:mannosyl-oligosaccharide 1,2-alpha-mannosidase activity"/>
    <property type="evidence" value="ECO:0007669"/>
    <property type="project" value="Ensembl"/>
</dbReference>
<dbReference type="GO" id="GO:0005789">
    <property type="term" value="C:endoplasmic reticulum membrane"/>
    <property type="evidence" value="ECO:0007669"/>
    <property type="project" value="Ensembl"/>
</dbReference>
<dbReference type="PANTHER" id="PTHR45679">
    <property type="entry name" value="ER DEGRADATION-ENHANCING ALPHA-MANNOSIDASE-LIKE PROTEIN 2"/>
    <property type="match status" value="1"/>
</dbReference>
<feature type="chain" id="PRO_5019843460" description="alpha-1,2-Mannosidase" evidence="7">
    <location>
        <begin position="23"/>
        <end position="367"/>
    </location>
</feature>
<dbReference type="GeneTree" id="ENSGT00940000157717"/>
<dbReference type="GO" id="GO:0051787">
    <property type="term" value="F:misfolded protein binding"/>
    <property type="evidence" value="ECO:0007669"/>
    <property type="project" value="Ensembl"/>
</dbReference>
<dbReference type="STRING" id="8840.ENSAPLP00000028538"/>
<dbReference type="GO" id="GO:1904154">
    <property type="term" value="P:positive regulation of retrograde protein transport, ER to cytosol"/>
    <property type="evidence" value="ECO:0007669"/>
    <property type="project" value="Ensembl"/>
</dbReference>
<dbReference type="EC" id="3.2.1.-" evidence="6"/>
<accession>A0A493TRN7</accession>
<sequence length="367" mass="40469">MQWRSLLLGLLLLRLGLQALLALLPALAPGLCLRRRPPFPFPFPPRAPAPGRALWVPAALPGGGEGAAGGGEDEYEARYGRAFPPQLRARLRDAARRMFAFGYDSYMRHAFPSDELDPLHCCGRGPDRDDPTNLNINDVLGNYSLTLIDALDTLAVMGNSSEFQKAVKLVIDTVSFDKDSTVQVFEATIRVLGSLLSAHIIITDTKQPFGDMTIKDYDNELLHMAHDLAVRLLPAFENTKTGIPYPRVNLKRGVPPDSNNETCTAGAGSLLVEFGILSRLLGDSTFEWVARRAVKALWSLRSNNTGLLGNVVNIQTGHWVGKQSGLGAGSDSFYEYLLKSYILFGEQEDLEMFNDAYRNIQNHLRRG</sequence>
<dbReference type="PANTHER" id="PTHR45679:SF5">
    <property type="entry name" value="ER DEGRADATION-ENHANCING ALPHA-MANNOSIDASE-LIKE PROTEIN 1"/>
    <property type="match status" value="1"/>
</dbReference>
<dbReference type="Ensembl" id="ENSAPLT00000041739.1">
    <property type="protein sequence ID" value="ENSAPLP00000028538.1"/>
    <property type="gene ID" value="ENSAPLG00000027743.1"/>
</dbReference>
<dbReference type="InterPro" id="IPR001382">
    <property type="entry name" value="Glyco_hydro_47"/>
</dbReference>
<comment type="similarity">
    <text evidence="2 6">Belongs to the glycosyl hydrolase 47 family.</text>
</comment>
<feature type="signal peptide" evidence="7">
    <location>
        <begin position="1"/>
        <end position="22"/>
    </location>
</feature>
<gene>
    <name evidence="8" type="primary">EDEM1</name>
</gene>
<dbReference type="GO" id="GO:0006511">
    <property type="term" value="P:ubiquitin-dependent protein catabolic process"/>
    <property type="evidence" value="ECO:0007669"/>
    <property type="project" value="Ensembl"/>
</dbReference>
<evidence type="ECO:0000256" key="3">
    <source>
        <dbReference type="ARBA" id="ARBA00022824"/>
    </source>
</evidence>
<dbReference type="GO" id="GO:0005509">
    <property type="term" value="F:calcium ion binding"/>
    <property type="evidence" value="ECO:0007669"/>
    <property type="project" value="InterPro"/>
</dbReference>
<reference evidence="8" key="3">
    <citation type="submission" date="2025-09" db="UniProtKB">
        <authorList>
            <consortium name="Ensembl"/>
        </authorList>
    </citation>
    <scope>IDENTIFICATION</scope>
</reference>
<dbReference type="GO" id="GO:0044322">
    <property type="term" value="C:endoplasmic reticulum quality control compartment"/>
    <property type="evidence" value="ECO:0007669"/>
    <property type="project" value="Ensembl"/>
</dbReference>
<dbReference type="Gene3D" id="1.50.10.10">
    <property type="match status" value="1"/>
</dbReference>
<dbReference type="InterPro" id="IPR044674">
    <property type="entry name" value="EDEM1/2/3"/>
</dbReference>
<evidence type="ECO:0000256" key="2">
    <source>
        <dbReference type="ARBA" id="ARBA00007658"/>
    </source>
</evidence>
<evidence type="ECO:0000313" key="8">
    <source>
        <dbReference type="Ensembl" id="ENSAPLP00000028538.1"/>
    </source>
</evidence>
<keyword evidence="6" id="KW-0326">Glycosidase</keyword>
<evidence type="ECO:0000256" key="1">
    <source>
        <dbReference type="ARBA" id="ARBA00004240"/>
    </source>
</evidence>
<keyword evidence="6" id="KW-0378">Hydrolase</keyword>
<proteinExistence type="inferred from homology"/>
<organism evidence="8 9">
    <name type="scientific">Anas platyrhynchos platyrhynchos</name>
    <name type="common">Northern mallard</name>
    <dbReference type="NCBI Taxonomy" id="8840"/>
    <lineage>
        <taxon>Eukaryota</taxon>
        <taxon>Metazoa</taxon>
        <taxon>Chordata</taxon>
        <taxon>Craniata</taxon>
        <taxon>Vertebrata</taxon>
        <taxon>Euteleostomi</taxon>
        <taxon>Archelosauria</taxon>
        <taxon>Archosauria</taxon>
        <taxon>Dinosauria</taxon>
        <taxon>Saurischia</taxon>
        <taxon>Theropoda</taxon>
        <taxon>Coelurosauria</taxon>
        <taxon>Aves</taxon>
        <taxon>Neognathae</taxon>
        <taxon>Galloanserae</taxon>
        <taxon>Anseriformes</taxon>
        <taxon>Anatidae</taxon>
        <taxon>Anatinae</taxon>
        <taxon>Anas</taxon>
    </lineage>
</organism>
<dbReference type="OMA" id="WISFESC"/>